<dbReference type="Gene3D" id="3.90.580.10">
    <property type="entry name" value="Zinc finger, CHC2-type domain"/>
    <property type="match status" value="1"/>
</dbReference>
<dbReference type="Proteomes" id="UP000265800">
    <property type="component" value="Unassembled WGS sequence"/>
</dbReference>
<dbReference type="SUPFAM" id="SSF56731">
    <property type="entry name" value="DNA primase core"/>
    <property type="match status" value="1"/>
</dbReference>
<reference evidence="1 2" key="1">
    <citation type="submission" date="2018-08" db="EMBL/GenBank/DDBJ databases">
        <title>Meiothermus luteus KCTC 52599 genome sequencing project.</title>
        <authorList>
            <person name="Da Costa M.S."/>
            <person name="Albuquerque L."/>
            <person name="Raposo P."/>
            <person name="Froufe H.J.C."/>
            <person name="Barroso C.S."/>
            <person name="Egas C."/>
        </authorList>
    </citation>
    <scope>NUCLEOTIDE SEQUENCE [LARGE SCALE GENOMIC DNA]</scope>
    <source>
        <strain evidence="1 2">KCTC 52599</strain>
    </source>
</reference>
<keyword evidence="2" id="KW-1185">Reference proteome</keyword>
<organism evidence="1 2">
    <name type="scientific">Meiothermus luteus</name>
    <dbReference type="NCBI Taxonomy" id="2026184"/>
    <lineage>
        <taxon>Bacteria</taxon>
        <taxon>Thermotogati</taxon>
        <taxon>Deinococcota</taxon>
        <taxon>Deinococci</taxon>
        <taxon>Thermales</taxon>
        <taxon>Thermaceae</taxon>
        <taxon>Meiothermus</taxon>
    </lineage>
</organism>
<evidence type="ECO:0000313" key="1">
    <source>
        <dbReference type="EMBL" id="RIH90154.1"/>
    </source>
</evidence>
<name>A0A399F061_9DEIN</name>
<dbReference type="GO" id="GO:0003677">
    <property type="term" value="F:DNA binding"/>
    <property type="evidence" value="ECO:0007669"/>
    <property type="project" value="InterPro"/>
</dbReference>
<dbReference type="InterPro" id="IPR036977">
    <property type="entry name" value="DNA_primase_Znf_CHC2"/>
</dbReference>
<gene>
    <name evidence="1" type="ORF">Mlute_00076</name>
</gene>
<dbReference type="SUPFAM" id="SSF57783">
    <property type="entry name" value="Zinc beta-ribbon"/>
    <property type="match status" value="1"/>
</dbReference>
<evidence type="ECO:0000313" key="2">
    <source>
        <dbReference type="Proteomes" id="UP000265800"/>
    </source>
</evidence>
<dbReference type="EMBL" id="QWKZ01000001">
    <property type="protein sequence ID" value="RIH90154.1"/>
    <property type="molecule type" value="Genomic_DNA"/>
</dbReference>
<dbReference type="GO" id="GO:0008270">
    <property type="term" value="F:zinc ion binding"/>
    <property type="evidence" value="ECO:0007669"/>
    <property type="project" value="InterPro"/>
</dbReference>
<sequence length="313" mass="34178">MRDILTCSIEKIDLPALVCELWPEAGARPGRAGVCRAVWRGDTHPSLSLFRARGIWFWKDHATGEGGNAFHLLLRAGMSKEAAAEIIKSRAEVSPPEARYFRQRSISTAPSPSVGLTPCEQRALAAAQQRLDEAAIAGRGITLEQARRVGLGKSRQGDLVIPILGPTGEVQAIKARLKNPQDFRYRYLTPGRGAPAWFSPGFARWPERPVIVMEGELNAITSWFALKGQADLVGLPGVEGAVPWNYLKGRRVYLYADEDEGGRNAVRRWCEEGGGEKVAIFVLASLGGGMDACEYAARWGQPALAERLMELTG</sequence>
<protein>
    <submittedName>
        <fullName evidence="1">Toprim domain protein</fullName>
    </submittedName>
</protein>
<dbReference type="OrthoDB" id="30176at2"/>
<proteinExistence type="predicted"/>
<dbReference type="GO" id="GO:0006260">
    <property type="term" value="P:DNA replication"/>
    <property type="evidence" value="ECO:0007669"/>
    <property type="project" value="InterPro"/>
</dbReference>
<dbReference type="Gene3D" id="3.40.1360.10">
    <property type="match status" value="1"/>
</dbReference>
<accession>A0A399F061</accession>
<comment type="caution">
    <text evidence="1">The sequence shown here is derived from an EMBL/GenBank/DDBJ whole genome shotgun (WGS) entry which is preliminary data.</text>
</comment>
<dbReference type="AlphaFoldDB" id="A0A399F061"/>
<dbReference type="RefSeq" id="WP_119358799.1">
    <property type="nucleotide sequence ID" value="NZ_QWKZ01000001.1"/>
</dbReference>